<dbReference type="Pfam" id="PF00324">
    <property type="entry name" value="AA_permease"/>
    <property type="match status" value="1"/>
</dbReference>
<dbReference type="VEuPathDB" id="FungiDB:FOZG_15403"/>
<dbReference type="VEuPathDB" id="FungiDB:FOMG_09525"/>
<feature type="transmembrane region" description="Helical" evidence="7">
    <location>
        <begin position="323"/>
        <end position="345"/>
    </location>
</feature>
<dbReference type="EMBL" id="MRCX01000037">
    <property type="protein sequence ID" value="RKK78654.1"/>
    <property type="molecule type" value="Genomic_DNA"/>
</dbReference>
<dbReference type="Gene3D" id="1.20.1740.10">
    <property type="entry name" value="Amino acid/polyamine transporter I"/>
    <property type="match status" value="1"/>
</dbReference>
<keyword evidence="6 7" id="KW-0472">Membrane</keyword>
<evidence type="ECO:0000256" key="7">
    <source>
        <dbReference type="SAM" id="Phobius"/>
    </source>
</evidence>
<dbReference type="VEuPathDB" id="FungiDB:FOXG_13350"/>
<protein>
    <submittedName>
        <fullName evidence="9">Putative amino-acid permease meu22</fullName>
    </submittedName>
</protein>
<dbReference type="PANTHER" id="PTHR43341:SF37">
    <property type="entry name" value="AMINO ACID TRANSPORTER (EUROFUNG)"/>
    <property type="match status" value="1"/>
</dbReference>
<accession>A0A420NED9</accession>
<evidence type="ECO:0000256" key="2">
    <source>
        <dbReference type="ARBA" id="ARBA00022448"/>
    </source>
</evidence>
<feature type="transmembrane region" description="Helical" evidence="7">
    <location>
        <begin position="43"/>
        <end position="60"/>
    </location>
</feature>
<dbReference type="GO" id="GO:0016020">
    <property type="term" value="C:membrane"/>
    <property type="evidence" value="ECO:0007669"/>
    <property type="project" value="UniProtKB-SubCell"/>
</dbReference>
<feature type="transmembrane region" description="Helical" evidence="7">
    <location>
        <begin position="111"/>
        <end position="133"/>
    </location>
</feature>
<feature type="transmembrane region" description="Helical" evidence="7">
    <location>
        <begin position="265"/>
        <end position="284"/>
    </location>
</feature>
<feature type="domain" description="Amino acid permease/ SLC12A" evidence="8">
    <location>
        <begin position="43"/>
        <end position="496"/>
    </location>
</feature>
<dbReference type="PANTHER" id="PTHR43341">
    <property type="entry name" value="AMINO ACID PERMEASE"/>
    <property type="match status" value="1"/>
</dbReference>
<evidence type="ECO:0000313" key="9">
    <source>
        <dbReference type="EMBL" id="RKK78654.1"/>
    </source>
</evidence>
<feature type="transmembrane region" description="Helical" evidence="7">
    <location>
        <begin position="72"/>
        <end position="91"/>
    </location>
</feature>
<dbReference type="PIRSF" id="PIRSF006060">
    <property type="entry name" value="AA_transporter"/>
    <property type="match status" value="1"/>
</dbReference>
<dbReference type="AlphaFoldDB" id="A0A420NED9"/>
<feature type="transmembrane region" description="Helical" evidence="7">
    <location>
        <begin position="224"/>
        <end position="244"/>
    </location>
</feature>
<feature type="transmembrane region" description="Helical" evidence="7">
    <location>
        <begin position="395"/>
        <end position="416"/>
    </location>
</feature>
<dbReference type="PROSITE" id="PS00218">
    <property type="entry name" value="AMINO_ACID_PERMEASE_1"/>
    <property type="match status" value="1"/>
</dbReference>
<feature type="transmembrane region" description="Helical" evidence="7">
    <location>
        <begin position="474"/>
        <end position="495"/>
    </location>
</feature>
<evidence type="ECO:0000256" key="5">
    <source>
        <dbReference type="ARBA" id="ARBA00022989"/>
    </source>
</evidence>
<dbReference type="GO" id="GO:0015171">
    <property type="term" value="F:amino acid transmembrane transporter activity"/>
    <property type="evidence" value="ECO:0007669"/>
    <property type="project" value="TreeGrafter"/>
</dbReference>
<feature type="transmembrane region" description="Helical" evidence="7">
    <location>
        <begin position="366"/>
        <end position="383"/>
    </location>
</feature>
<evidence type="ECO:0000256" key="3">
    <source>
        <dbReference type="ARBA" id="ARBA00022692"/>
    </source>
</evidence>
<dbReference type="VEuPathDB" id="FungiDB:FOC4_g10000241"/>
<keyword evidence="5 7" id="KW-1133">Transmembrane helix</keyword>
<dbReference type="InterPro" id="IPR004841">
    <property type="entry name" value="AA-permease/SLC12A_dom"/>
</dbReference>
<comment type="subcellular location">
    <subcellularLocation>
        <location evidence="1">Membrane</location>
        <topology evidence="1">Multi-pass membrane protein</topology>
    </subcellularLocation>
</comment>
<dbReference type="InterPro" id="IPR004840">
    <property type="entry name" value="Amino_acid_permease_CS"/>
</dbReference>
<feature type="transmembrane region" description="Helical" evidence="7">
    <location>
        <begin position="153"/>
        <end position="174"/>
    </location>
</feature>
<proteinExistence type="predicted"/>
<feature type="transmembrane region" description="Helical" evidence="7">
    <location>
        <begin position="186"/>
        <end position="204"/>
    </location>
</feature>
<keyword evidence="2" id="KW-0813">Transport</keyword>
<reference evidence="9 10" key="1">
    <citation type="journal article" date="2018" name="Sci. Rep.">
        <title>Characterisation of pathogen-specific regions and novel effector candidates in Fusarium oxysporum f. sp. cepae.</title>
        <authorList>
            <person name="Armitage A.D."/>
            <person name="Taylor A."/>
            <person name="Sobczyk M.K."/>
            <person name="Baxter L."/>
            <person name="Greenfield B.P."/>
            <person name="Bates H.J."/>
            <person name="Wilson F."/>
            <person name="Jackson A.C."/>
            <person name="Ott S."/>
            <person name="Harrison R.J."/>
            <person name="Clarkson J.P."/>
        </authorList>
    </citation>
    <scope>NUCLEOTIDE SEQUENCE [LARGE SCALE GENOMIC DNA]</scope>
    <source>
        <strain evidence="9 10">Fo_A13</strain>
    </source>
</reference>
<dbReference type="InterPro" id="IPR050524">
    <property type="entry name" value="APC_YAT"/>
</dbReference>
<dbReference type="FunFam" id="1.20.1740.10:FF:000070">
    <property type="entry name" value="Amino acid transporter (Eurofung)"/>
    <property type="match status" value="1"/>
</dbReference>
<evidence type="ECO:0000256" key="6">
    <source>
        <dbReference type="ARBA" id="ARBA00023136"/>
    </source>
</evidence>
<name>A0A420NED9_FUSOX</name>
<keyword evidence="4" id="KW-0029">Amino-acid transport</keyword>
<evidence type="ECO:0000256" key="4">
    <source>
        <dbReference type="ARBA" id="ARBA00022970"/>
    </source>
</evidence>
<dbReference type="Proteomes" id="UP000285084">
    <property type="component" value="Unassembled WGS sequence"/>
</dbReference>
<comment type="caution">
    <text evidence="9">The sequence shown here is derived from an EMBL/GenBank/DDBJ whole genome shotgun (WGS) entry which is preliminary data.</text>
</comment>
<dbReference type="VEuPathDB" id="FungiDB:FOC1_g10012172"/>
<dbReference type="VEuPathDB" id="FungiDB:HZS61_016980"/>
<gene>
    <name evidence="9" type="ORF">BFJ69_g5407</name>
</gene>
<organism evidence="9 10">
    <name type="scientific">Fusarium oxysporum</name>
    <name type="common">Fusarium vascular wilt</name>
    <dbReference type="NCBI Taxonomy" id="5507"/>
    <lineage>
        <taxon>Eukaryota</taxon>
        <taxon>Fungi</taxon>
        <taxon>Dikarya</taxon>
        <taxon>Ascomycota</taxon>
        <taxon>Pezizomycotina</taxon>
        <taxon>Sordariomycetes</taxon>
        <taxon>Hypocreomycetidae</taxon>
        <taxon>Hypocreales</taxon>
        <taxon>Nectriaceae</taxon>
        <taxon>Fusarium</taxon>
        <taxon>Fusarium oxysporum species complex</taxon>
    </lineage>
</organism>
<dbReference type="VEuPathDB" id="FungiDB:FOIG_11466"/>
<feature type="transmembrane region" description="Helical" evidence="7">
    <location>
        <begin position="437"/>
        <end position="462"/>
    </location>
</feature>
<evidence type="ECO:0000313" key="10">
    <source>
        <dbReference type="Proteomes" id="UP000285084"/>
    </source>
</evidence>
<evidence type="ECO:0000256" key="1">
    <source>
        <dbReference type="ARBA" id="ARBA00004141"/>
    </source>
</evidence>
<keyword evidence="3 7" id="KW-0812">Transmembrane</keyword>
<sequence>MAEIHNHNEKDQPHSEAGSMKVTYIEEDVGADSELHRKLTSRHLTMIGIGSSIGMGLWLGSGKGLATGGPAALFLGFCIASSIVWAVTQSIGEMAVMYPLPSSFVRWTNKFVHPAAGLALGWCYWFNYWIAVANELQGVVTVLSYWTTAVPKAALITIFWFLVIMTNVWGVRIFGEVEVVMSLIKFGWIFVVVIASIVISAGGAPNDEAVGFRYWNETPFINGFVGFLNVLPICVFALSGSETTGMVAAETSNPRKYVPRAVNAIWYRLAMFYLLGSLMVTITVSPTNPALFGSAHSAATQASPFVIAFSGAKLKPLAHMMNAVILLSVFSSASINIFGGARTLYGLGQIGMAPKVMTKADSWGRPWYGLIPTMLLGGALSYLNVSHTGAQVFGWLSSLVALLTMFGWGMICFSHIRMRHAWKVQGRSPADLPWRSFAWPWSSYWGLGWCIFMIGVQFYLALWPIGGSPSVTGFFSSYSSVVAIVVIFLGAKIYYRGPWLLDASKIDLDSDRRWYSTEEEQVQQEKSTMRKLWARM</sequence>
<evidence type="ECO:0000259" key="8">
    <source>
        <dbReference type="Pfam" id="PF00324"/>
    </source>
</evidence>